<keyword evidence="5" id="KW-1185">Reference proteome</keyword>
<evidence type="ECO:0000259" key="3">
    <source>
        <dbReference type="Pfam" id="PF24181"/>
    </source>
</evidence>
<dbReference type="InterPro" id="IPR057567">
    <property type="entry name" value="TPR_TTI1_C"/>
</dbReference>
<dbReference type="InterPro" id="IPR011989">
    <property type="entry name" value="ARM-like"/>
</dbReference>
<dbReference type="InterPro" id="IPR052587">
    <property type="entry name" value="TELO2-interacting_protein_1"/>
</dbReference>
<dbReference type="AlphaFoldDB" id="A0A4U0U3Y1"/>
<dbReference type="InterPro" id="IPR057566">
    <property type="entry name" value="TPR_TTI1_N"/>
</dbReference>
<dbReference type="Proteomes" id="UP000308549">
    <property type="component" value="Unassembled WGS sequence"/>
</dbReference>
<feature type="domain" description="TTI1 C-terminal TPR" evidence="3">
    <location>
        <begin position="787"/>
        <end position="927"/>
    </location>
</feature>
<accession>A0A4U0U3Y1</accession>
<feature type="compositionally biased region" description="Acidic residues" evidence="1">
    <location>
        <begin position="787"/>
        <end position="799"/>
    </location>
</feature>
<evidence type="ECO:0000313" key="5">
    <source>
        <dbReference type="Proteomes" id="UP000308549"/>
    </source>
</evidence>
<dbReference type="PANTHER" id="PTHR18460">
    <property type="entry name" value="TEL2 INTERACTING PROTEIN 1 TTI1 FAMILY MEMBER"/>
    <property type="match status" value="1"/>
</dbReference>
<proteinExistence type="predicted"/>
<dbReference type="EMBL" id="NAJL01000013">
    <property type="protein sequence ID" value="TKA29790.1"/>
    <property type="molecule type" value="Genomic_DNA"/>
</dbReference>
<dbReference type="Pfam" id="PF24173">
    <property type="entry name" value="TPR_TTI1_N"/>
    <property type="match status" value="1"/>
</dbReference>
<organism evidence="4 5">
    <name type="scientific">Salinomyces thailandicus</name>
    <dbReference type="NCBI Taxonomy" id="706561"/>
    <lineage>
        <taxon>Eukaryota</taxon>
        <taxon>Fungi</taxon>
        <taxon>Dikarya</taxon>
        <taxon>Ascomycota</taxon>
        <taxon>Pezizomycotina</taxon>
        <taxon>Dothideomycetes</taxon>
        <taxon>Dothideomycetidae</taxon>
        <taxon>Mycosphaerellales</taxon>
        <taxon>Teratosphaeriaceae</taxon>
        <taxon>Salinomyces</taxon>
    </lineage>
</organism>
<name>A0A4U0U3Y1_9PEZI</name>
<gene>
    <name evidence="4" type="ORF">B0A50_03154</name>
</gene>
<feature type="region of interest" description="Disordered" evidence="1">
    <location>
        <begin position="762"/>
        <end position="781"/>
    </location>
</feature>
<evidence type="ECO:0000259" key="2">
    <source>
        <dbReference type="Pfam" id="PF24173"/>
    </source>
</evidence>
<dbReference type="Gene3D" id="1.25.10.10">
    <property type="entry name" value="Leucine-rich Repeat Variant"/>
    <property type="match status" value="1"/>
</dbReference>
<dbReference type="GO" id="GO:0005737">
    <property type="term" value="C:cytoplasm"/>
    <property type="evidence" value="ECO:0007669"/>
    <property type="project" value="TreeGrafter"/>
</dbReference>
<evidence type="ECO:0000256" key="1">
    <source>
        <dbReference type="SAM" id="MobiDB-lite"/>
    </source>
</evidence>
<feature type="compositionally biased region" description="Basic and acidic residues" evidence="1">
    <location>
        <begin position="762"/>
        <end position="776"/>
    </location>
</feature>
<feature type="region of interest" description="Disordered" evidence="1">
    <location>
        <begin position="787"/>
        <end position="814"/>
    </location>
</feature>
<comment type="caution">
    <text evidence="4">The sequence shown here is derived from an EMBL/GenBank/DDBJ whole genome shotgun (WGS) entry which is preliminary data.</text>
</comment>
<dbReference type="Pfam" id="PF21547">
    <property type="entry name" value="TTI1"/>
    <property type="match status" value="1"/>
</dbReference>
<dbReference type="InterPro" id="IPR016024">
    <property type="entry name" value="ARM-type_fold"/>
</dbReference>
<dbReference type="InterPro" id="IPR049362">
    <property type="entry name" value="TTI1_rpt"/>
</dbReference>
<dbReference type="Pfam" id="PF24181">
    <property type="entry name" value="TPR_TTI1_C"/>
    <property type="match status" value="1"/>
</dbReference>
<dbReference type="OrthoDB" id="49511at2759"/>
<protein>
    <submittedName>
        <fullName evidence="4">Uncharacterized protein</fullName>
    </submittedName>
</protein>
<feature type="domain" description="TTI1 N-terminal TPR" evidence="2">
    <location>
        <begin position="8"/>
        <end position="339"/>
    </location>
</feature>
<dbReference type="SUPFAM" id="SSF48371">
    <property type="entry name" value="ARM repeat"/>
    <property type="match status" value="1"/>
</dbReference>
<sequence>MEGRTQSFQQLKPLCVALSQDALALNGPRPNIPAVTSGLDGLKSALCKLVSKPHCLDPKLADYIFFPISQVLKLSQRVPLRCLELCLECIAILINQGWAQQIQTQLAAQIVILCTLMAEKTPKGFVFRESSAELQIAAFSCLQNVFAAAGSSLECVAFFRSEGNFPQLGQTISTILDGISDSGTAKTQITATHALSALVCNVADREICASFLPGIVSKLTKILVPTTKRRRNHQVLVGGLEVLERMLKETLSDDPPVASIESKKLKPSRATDGVISEKWKQNAATQLKPALTSVVRLRTHDRDDVRGALADLCLVLLERCRKSLANCSQLALETLLTLSAGRSDSTSSTSIRLEILLKANPTFATLLQTTVHDWLKSLPTVIQGADELEKVRKVQQISAAYGLLGDSQSVTAMIDKMLASALRDSVTITLQAAGAKDEGKQFVSSVQSLDLAVLDKTKDGTDFGSALVQYRGQAEIMGCIEQFVKTISSSSTSASFSADLARSLRYSHGDIQMANFWLLLTATQNALQRRDDVSDFLDFGDDDDKAIHRDCLEELYAFALSTLTASSDEEPPDPRLQALALRALALRAQTAGRDFRYELIDALYPVLSTLATPSEQLQQDSITTLSIFTNACAYPSVRDLIVDNVDYLTNAVALKLNSFDVSPQAPQVLLMMVRLAGARLVPYLEDTVDSIFAVLEQFHGYPLLVEVLFKVLGVVAEEGAKAPLLAVEGVAKAEVAGMMQERWEPLGVDGLAEMLRERIVGDENQREGSAEEREAAPQRPWITTELDEEAKEVEDEDESLTQFDPRLDDTDPPPPAPKTYNLLFKVTELTQHFLPSASPSLRASLLSLVHTTVPAIARHENSFLPLINTLWPEIIPRLDDSEPHVQALALEIVGVLCESAGDFMRTRITQLWPGLLALYRQTAKGISDSAFATTTDRAKQQRHVGSSALVTIPPAAFQRAVTRMQTFPDSYTDTSTRLVWDALTSVLTAAVKSVPLPPELFEDALEMLGPVLESRPEVKTVLENENADAVWLALVKSGLVAVPQTPAAFVGAGKGRAEWRFPEMLT</sequence>
<evidence type="ECO:0000313" key="4">
    <source>
        <dbReference type="EMBL" id="TKA29790.1"/>
    </source>
</evidence>
<dbReference type="PANTHER" id="PTHR18460:SF3">
    <property type="entry name" value="TELO2-INTERACTING PROTEIN 1 HOMOLOG"/>
    <property type="match status" value="1"/>
</dbReference>
<reference evidence="4 5" key="1">
    <citation type="submission" date="2017-03" db="EMBL/GenBank/DDBJ databases">
        <title>Genomes of endolithic fungi from Antarctica.</title>
        <authorList>
            <person name="Coleine C."/>
            <person name="Masonjones S."/>
            <person name="Stajich J.E."/>
        </authorList>
    </citation>
    <scope>NUCLEOTIDE SEQUENCE [LARGE SCALE GENOMIC DNA]</scope>
    <source>
        <strain evidence="4 5">CCFEE 6315</strain>
    </source>
</reference>